<dbReference type="PROSITE" id="PS51186">
    <property type="entry name" value="GNAT"/>
    <property type="match status" value="1"/>
</dbReference>
<keyword evidence="3" id="KW-1185">Reference proteome</keyword>
<dbReference type="EMBL" id="CP047156">
    <property type="protein sequence ID" value="QHC01109.1"/>
    <property type="molecule type" value="Genomic_DNA"/>
</dbReference>
<accession>A0A7L4YQP2</accession>
<sequence>MDVRVETEDDRDGVLAVITLAFGDEGEKVAAIWREIAGGDGPHEGYVATEGEQIVGHVGLSAAWLDARRELVDITVLSPLSVLPDRQRSGIGTELLRVAVAAGLRRTAMVVLEGDPGYYSARGFGPASAVGIAPASDRTPAPAFQVVTGDGFEPWMSGRVIYPDVWWRHDAAGLRDPQLAEIEQALGAEPNGA</sequence>
<proteinExistence type="predicted"/>
<dbReference type="RefSeq" id="WP_159546246.1">
    <property type="nucleotide sequence ID" value="NZ_CP047156.1"/>
</dbReference>
<evidence type="ECO:0000259" key="1">
    <source>
        <dbReference type="PROSITE" id="PS51186"/>
    </source>
</evidence>
<dbReference type="Proteomes" id="UP000463857">
    <property type="component" value="Chromosome"/>
</dbReference>
<keyword evidence="2" id="KW-0808">Transferase</keyword>
<dbReference type="SUPFAM" id="SSF55729">
    <property type="entry name" value="Acyl-CoA N-acyltransferases (Nat)"/>
    <property type="match status" value="1"/>
</dbReference>
<dbReference type="AlphaFoldDB" id="A0A7L4YQP2"/>
<feature type="domain" description="N-acetyltransferase" evidence="1">
    <location>
        <begin position="1"/>
        <end position="172"/>
    </location>
</feature>
<dbReference type="CDD" id="cd04301">
    <property type="entry name" value="NAT_SF"/>
    <property type="match status" value="1"/>
</dbReference>
<dbReference type="Gene3D" id="3.40.630.30">
    <property type="match status" value="1"/>
</dbReference>
<evidence type="ECO:0000313" key="2">
    <source>
        <dbReference type="EMBL" id="QHC01109.1"/>
    </source>
</evidence>
<dbReference type="KEGG" id="eke:EK0264_12955"/>
<dbReference type="Pfam" id="PF13527">
    <property type="entry name" value="Acetyltransf_9"/>
    <property type="match status" value="1"/>
</dbReference>
<dbReference type="InterPro" id="IPR016181">
    <property type="entry name" value="Acyl_CoA_acyltransferase"/>
</dbReference>
<organism evidence="2 3">
    <name type="scientific">Epidermidibacterium keratini</name>
    <dbReference type="NCBI Taxonomy" id="1891644"/>
    <lineage>
        <taxon>Bacteria</taxon>
        <taxon>Bacillati</taxon>
        <taxon>Actinomycetota</taxon>
        <taxon>Actinomycetes</taxon>
        <taxon>Sporichthyales</taxon>
        <taxon>Sporichthyaceae</taxon>
        <taxon>Epidermidibacterium</taxon>
    </lineage>
</organism>
<dbReference type="GO" id="GO:0016747">
    <property type="term" value="F:acyltransferase activity, transferring groups other than amino-acyl groups"/>
    <property type="evidence" value="ECO:0007669"/>
    <property type="project" value="InterPro"/>
</dbReference>
<dbReference type="InterPro" id="IPR000182">
    <property type="entry name" value="GNAT_dom"/>
</dbReference>
<dbReference type="InParanoid" id="A0A7L4YQP2"/>
<name>A0A7L4YQP2_9ACTN</name>
<dbReference type="OrthoDB" id="9797178at2"/>
<protein>
    <submittedName>
        <fullName evidence="2">GNAT family N-acetyltransferase</fullName>
    </submittedName>
</protein>
<evidence type="ECO:0000313" key="3">
    <source>
        <dbReference type="Proteomes" id="UP000463857"/>
    </source>
</evidence>
<gene>
    <name evidence="2" type="ORF">EK0264_12955</name>
</gene>
<reference evidence="2 3" key="1">
    <citation type="journal article" date="2018" name="Int. J. Syst. Evol. Microbiol.">
        <title>Epidermidibacterium keratini gen. nov., sp. nov., a member of the family Sporichthyaceae, isolated from keratin epidermis.</title>
        <authorList>
            <person name="Lee D.G."/>
            <person name="Trujillo M.E."/>
            <person name="Kang S."/>
            <person name="Nam J.J."/>
            <person name="Kim Y.J."/>
        </authorList>
    </citation>
    <scope>NUCLEOTIDE SEQUENCE [LARGE SCALE GENOMIC DNA]</scope>
    <source>
        <strain evidence="2 3">EPI-7</strain>
    </source>
</reference>